<dbReference type="EMBL" id="FPLD01000021">
    <property type="protein sequence ID" value="SGY86451.1"/>
    <property type="molecule type" value="Genomic_DNA"/>
</dbReference>
<keyword evidence="2" id="KW-0902">Two-component regulatory system</keyword>
<dbReference type="InterPro" id="IPR011006">
    <property type="entry name" value="CheY-like_superfamily"/>
</dbReference>
<dbReference type="Proteomes" id="UP000182660">
    <property type="component" value="Unassembled WGS sequence"/>
</dbReference>
<dbReference type="Gene3D" id="3.40.50.2300">
    <property type="match status" value="1"/>
</dbReference>
<feature type="modified residue" description="4-aspartylphosphate" evidence="6">
    <location>
        <position position="53"/>
    </location>
</feature>
<keyword evidence="3" id="KW-0805">Transcription regulation</keyword>
<reference evidence="11 13" key="2">
    <citation type="submission" date="2016-11" db="EMBL/GenBank/DDBJ databases">
        <authorList>
            <person name="Jaros S."/>
            <person name="Januszkiewicz K."/>
            <person name="Wedrychowicz H."/>
        </authorList>
    </citation>
    <scope>NUCLEOTIDE SEQUENCE [LARGE SCALE GENOMIC DNA]</scope>
    <source>
        <strain evidence="11">NVI 5450</strain>
    </source>
</reference>
<dbReference type="Pfam" id="PF00486">
    <property type="entry name" value="Trans_reg_C"/>
    <property type="match status" value="1"/>
</dbReference>
<dbReference type="GO" id="GO:0005829">
    <property type="term" value="C:cytosol"/>
    <property type="evidence" value="ECO:0007669"/>
    <property type="project" value="TreeGrafter"/>
</dbReference>
<evidence type="ECO:0000313" key="11">
    <source>
        <dbReference type="EMBL" id="SGY86451.1"/>
    </source>
</evidence>
<evidence type="ECO:0000313" key="10">
    <source>
        <dbReference type="EMBL" id="SGY84396.1"/>
    </source>
</evidence>
<dbReference type="GO" id="GO:0032993">
    <property type="term" value="C:protein-DNA complex"/>
    <property type="evidence" value="ECO:0007669"/>
    <property type="project" value="TreeGrafter"/>
</dbReference>
<evidence type="ECO:0000256" key="3">
    <source>
        <dbReference type="ARBA" id="ARBA00023015"/>
    </source>
</evidence>
<organism evidence="11 13">
    <name type="scientific">Moritella viscosa</name>
    <dbReference type="NCBI Taxonomy" id="80854"/>
    <lineage>
        <taxon>Bacteria</taxon>
        <taxon>Pseudomonadati</taxon>
        <taxon>Pseudomonadota</taxon>
        <taxon>Gammaproteobacteria</taxon>
        <taxon>Alteromonadales</taxon>
        <taxon>Moritellaceae</taxon>
        <taxon>Moritella</taxon>
    </lineage>
</organism>
<dbReference type="Pfam" id="PF00072">
    <property type="entry name" value="Response_reg"/>
    <property type="match status" value="1"/>
</dbReference>
<dbReference type="Gene3D" id="1.10.10.10">
    <property type="entry name" value="Winged helix-like DNA-binding domain superfamily/Winged helix DNA-binding domain"/>
    <property type="match status" value="1"/>
</dbReference>
<dbReference type="PANTHER" id="PTHR48111:SF1">
    <property type="entry name" value="TWO-COMPONENT RESPONSE REGULATOR ORR33"/>
    <property type="match status" value="1"/>
</dbReference>
<proteinExistence type="predicted"/>
<evidence type="ECO:0000256" key="6">
    <source>
        <dbReference type="PROSITE-ProRule" id="PRU00169"/>
    </source>
</evidence>
<dbReference type="SUPFAM" id="SSF52172">
    <property type="entry name" value="CheY-like"/>
    <property type="match status" value="1"/>
</dbReference>
<keyword evidence="5" id="KW-0804">Transcription</keyword>
<feature type="domain" description="OmpR/PhoB-type" evidence="9">
    <location>
        <begin position="132"/>
        <end position="230"/>
    </location>
</feature>
<evidence type="ECO:0000256" key="5">
    <source>
        <dbReference type="ARBA" id="ARBA00023163"/>
    </source>
</evidence>
<reference evidence="10 12" key="1">
    <citation type="submission" date="2016-11" db="EMBL/GenBank/DDBJ databases">
        <authorList>
            <person name="Klemetsen T."/>
        </authorList>
    </citation>
    <scope>NUCLEOTIDE SEQUENCE [LARGE SCALE GENOMIC DNA]</scope>
    <source>
        <strain evidence="10">MT 2528</strain>
    </source>
</reference>
<evidence type="ECO:0000313" key="12">
    <source>
        <dbReference type="Proteomes" id="UP000182660"/>
    </source>
</evidence>
<dbReference type="CDD" id="cd17574">
    <property type="entry name" value="REC_OmpR"/>
    <property type="match status" value="1"/>
</dbReference>
<keyword evidence="1 6" id="KW-0597">Phosphoprotein</keyword>
<dbReference type="GeneID" id="61294352"/>
<dbReference type="GO" id="GO:0000156">
    <property type="term" value="F:phosphorelay response regulator activity"/>
    <property type="evidence" value="ECO:0007669"/>
    <property type="project" value="TreeGrafter"/>
</dbReference>
<dbReference type="InterPro" id="IPR001789">
    <property type="entry name" value="Sig_transdc_resp-reg_receiver"/>
</dbReference>
<feature type="domain" description="Response regulatory" evidence="8">
    <location>
        <begin position="3"/>
        <end position="118"/>
    </location>
</feature>
<dbReference type="Proteomes" id="UP000183794">
    <property type="component" value="Unassembled WGS sequence"/>
</dbReference>
<dbReference type="InterPro" id="IPR036388">
    <property type="entry name" value="WH-like_DNA-bd_sf"/>
</dbReference>
<name>A0A1L0AEN1_9GAMM</name>
<dbReference type="OrthoDB" id="9802426at2"/>
<dbReference type="PANTHER" id="PTHR48111">
    <property type="entry name" value="REGULATOR OF RPOS"/>
    <property type="match status" value="1"/>
</dbReference>
<feature type="DNA-binding region" description="OmpR/PhoB-type" evidence="7">
    <location>
        <begin position="132"/>
        <end position="230"/>
    </location>
</feature>
<gene>
    <name evidence="10" type="ORF">MT2528_0626</name>
    <name evidence="11" type="ORF">NVI5450_0620</name>
</gene>
<dbReference type="SUPFAM" id="SSF46894">
    <property type="entry name" value="C-terminal effector domain of the bipartite response regulators"/>
    <property type="match status" value="1"/>
</dbReference>
<keyword evidence="4 7" id="KW-0238">DNA-binding</keyword>
<evidence type="ECO:0000259" key="8">
    <source>
        <dbReference type="PROSITE" id="PS50110"/>
    </source>
</evidence>
<dbReference type="RefSeq" id="WP_075471047.1">
    <property type="nucleotide sequence ID" value="NZ_CAWQZC010000138.1"/>
</dbReference>
<sequence>MLDIVIIEDDLQLREMLCYFLSEIEGYDIDCLDTGDGAVEFIIEKQPKLVLLDIQLPHTSGLSVLKTLKEQKFEAPILMMTANDTELTETNSLLLGANDYVTKPIRTKVLSERIKRQLDLYLLEKQVDEQQEDNLSCNQFYLSAQHSSVFYNQIQIKLIPSEYELLEILSDAEQPISVAVLFEKIHGFSYHEEDRSIYMRISSLRKKFAIQLPGVELIKNRRAKGFFLSYPMIKR</sequence>
<dbReference type="GO" id="GO:0006355">
    <property type="term" value="P:regulation of DNA-templated transcription"/>
    <property type="evidence" value="ECO:0007669"/>
    <property type="project" value="InterPro"/>
</dbReference>
<evidence type="ECO:0000256" key="2">
    <source>
        <dbReference type="ARBA" id="ARBA00023012"/>
    </source>
</evidence>
<evidence type="ECO:0000259" key="9">
    <source>
        <dbReference type="PROSITE" id="PS51755"/>
    </source>
</evidence>
<dbReference type="EMBL" id="FPLJ01000019">
    <property type="protein sequence ID" value="SGY84396.1"/>
    <property type="molecule type" value="Genomic_DNA"/>
</dbReference>
<evidence type="ECO:0000313" key="13">
    <source>
        <dbReference type="Proteomes" id="UP000183794"/>
    </source>
</evidence>
<keyword evidence="12" id="KW-1185">Reference proteome</keyword>
<dbReference type="PROSITE" id="PS51755">
    <property type="entry name" value="OMPR_PHOB"/>
    <property type="match status" value="1"/>
</dbReference>
<dbReference type="SMART" id="SM00862">
    <property type="entry name" value="Trans_reg_C"/>
    <property type="match status" value="1"/>
</dbReference>
<dbReference type="GO" id="GO:0000976">
    <property type="term" value="F:transcription cis-regulatory region binding"/>
    <property type="evidence" value="ECO:0007669"/>
    <property type="project" value="TreeGrafter"/>
</dbReference>
<dbReference type="InterPro" id="IPR039420">
    <property type="entry name" value="WalR-like"/>
</dbReference>
<dbReference type="SMART" id="SM00448">
    <property type="entry name" value="REC"/>
    <property type="match status" value="1"/>
</dbReference>
<evidence type="ECO:0000256" key="4">
    <source>
        <dbReference type="ARBA" id="ARBA00023125"/>
    </source>
</evidence>
<accession>A0A1L0AEN1</accession>
<dbReference type="PROSITE" id="PS50110">
    <property type="entry name" value="RESPONSE_REGULATORY"/>
    <property type="match status" value="1"/>
</dbReference>
<dbReference type="InterPro" id="IPR001867">
    <property type="entry name" value="OmpR/PhoB-type_DNA-bd"/>
</dbReference>
<protein>
    <submittedName>
        <fullName evidence="11">Multi-component transcriptional regulator, winged helix family</fullName>
    </submittedName>
</protein>
<dbReference type="AlphaFoldDB" id="A0A1L0AEN1"/>
<evidence type="ECO:0000256" key="7">
    <source>
        <dbReference type="PROSITE-ProRule" id="PRU01091"/>
    </source>
</evidence>
<evidence type="ECO:0000256" key="1">
    <source>
        <dbReference type="ARBA" id="ARBA00022553"/>
    </source>
</evidence>
<dbReference type="InterPro" id="IPR016032">
    <property type="entry name" value="Sig_transdc_resp-reg_C-effctor"/>
</dbReference>
<dbReference type="CDD" id="cd00383">
    <property type="entry name" value="trans_reg_C"/>
    <property type="match status" value="1"/>
</dbReference>